<dbReference type="GO" id="GO:0006351">
    <property type="term" value="P:DNA-templated transcription"/>
    <property type="evidence" value="ECO:0007669"/>
    <property type="project" value="InterPro"/>
</dbReference>
<feature type="region of interest" description="Disordered" evidence="2">
    <location>
        <begin position="1"/>
        <end position="81"/>
    </location>
</feature>
<evidence type="ECO:0000313" key="5">
    <source>
        <dbReference type="Proteomes" id="UP000737391"/>
    </source>
</evidence>
<dbReference type="Proteomes" id="UP000737391">
    <property type="component" value="Unassembled WGS sequence"/>
</dbReference>
<evidence type="ECO:0000256" key="1">
    <source>
        <dbReference type="ARBA" id="ARBA00023242"/>
    </source>
</evidence>
<feature type="domain" description="Xylanolytic transcriptional activator regulatory" evidence="3">
    <location>
        <begin position="221"/>
        <end position="478"/>
    </location>
</feature>
<name>A0A9P5E453_9HYPO</name>
<comment type="caution">
    <text evidence="4">The sequence shown here is derived from an EMBL/GenBank/DDBJ whole genome shotgun (WGS) entry which is preliminary data.</text>
</comment>
<dbReference type="OrthoDB" id="5121955at2759"/>
<reference evidence="4" key="1">
    <citation type="submission" date="2020-01" db="EMBL/GenBank/DDBJ databases">
        <title>Identification and distribution of gene clusters putatively required for synthesis of sphingolipid metabolism inhibitors in phylogenetically diverse species of the filamentous fungus Fusarium.</title>
        <authorList>
            <person name="Kim H.-S."/>
            <person name="Busman M."/>
            <person name="Brown D.W."/>
            <person name="Divon H."/>
            <person name="Uhlig S."/>
            <person name="Proctor R.H."/>
        </authorList>
    </citation>
    <scope>NUCLEOTIDE SEQUENCE</scope>
    <source>
        <strain evidence="4">NRRL 31653</strain>
    </source>
</reference>
<gene>
    <name evidence="4" type="ORF">FAGAP_10177</name>
</gene>
<evidence type="ECO:0000313" key="4">
    <source>
        <dbReference type="EMBL" id="KAF4493700.1"/>
    </source>
</evidence>
<dbReference type="EMBL" id="LUFC02000860">
    <property type="protein sequence ID" value="KAF4493700.1"/>
    <property type="molecule type" value="Genomic_DNA"/>
</dbReference>
<feature type="compositionally biased region" description="Basic and acidic residues" evidence="2">
    <location>
        <begin position="38"/>
        <end position="51"/>
    </location>
</feature>
<dbReference type="Pfam" id="PF04082">
    <property type="entry name" value="Fungal_trans"/>
    <property type="match status" value="1"/>
</dbReference>
<dbReference type="InterPro" id="IPR007219">
    <property type="entry name" value="XnlR_reg_dom"/>
</dbReference>
<evidence type="ECO:0000256" key="2">
    <source>
        <dbReference type="SAM" id="MobiDB-lite"/>
    </source>
</evidence>
<protein>
    <submittedName>
        <fullName evidence="4">Fungal specific transcription factor domain containing protein</fullName>
    </submittedName>
</protein>
<dbReference type="InterPro" id="IPR052761">
    <property type="entry name" value="Fungal_Detox/Toxin_TFs"/>
</dbReference>
<dbReference type="GO" id="GO:0008270">
    <property type="term" value="F:zinc ion binding"/>
    <property type="evidence" value="ECO:0007669"/>
    <property type="project" value="InterPro"/>
</dbReference>
<accession>A0A9P5E453</accession>
<evidence type="ECO:0000259" key="3">
    <source>
        <dbReference type="Pfam" id="PF04082"/>
    </source>
</evidence>
<dbReference type="PANTHER" id="PTHR47425:SF2">
    <property type="entry name" value="FARB-RELATED"/>
    <property type="match status" value="1"/>
</dbReference>
<dbReference type="PANTHER" id="PTHR47425">
    <property type="entry name" value="FARB-RELATED"/>
    <property type="match status" value="1"/>
</dbReference>
<dbReference type="CDD" id="cd12148">
    <property type="entry name" value="fungal_TF_MHR"/>
    <property type="match status" value="1"/>
</dbReference>
<keyword evidence="1" id="KW-0539">Nucleus</keyword>
<sequence length="854" mass="94980">MLVSGAVYGSWRGKSIDRRGEEVETGPNLPGPRAPRNTKNEQRDTESDKKRNASTVASGSDRRRNPAAANEDEESILNQGDENETIASMERNDWQNVHQPEEKLTSMPFMFYPNSPDQLRQVVDGEPSSLSRGSTWRKAPFAERSELSSETLKKLPNTQRESCCIAVPRPGGFSSSAYIGHSYYQFLSISNLYSLPQEDYQFLELKGCFSLPIHSILDEFLRHYFLHLHPMLPILDEGVFWDCYSQDASTGPDKAKISLLLFQAILFNCCSFVPQSILTRLGLSSKLQARATFHERAKLLFDFETESSMISRSQAALLMASWSYSSYEVPRKPSPPWLSIAIQCAREADAHNYEAFEPHTEPYATRKRLWWGCIIRDHIFSLGMRRSIQITAANFDFSYSSPLGYQDLAGELGKSKVHDARTKARLAEILELLVELCIILTDVLDVAFPIEDRIKRRPLDSATASRIHKSQIALHAWKRKTITRLPNFGSDPYEDKQHDSVILFANLVHMYYYSTKVTAAHYVIMQILGLATASTASSSHMASLTQSQSDLQEAALGTTKCLEELVRLRLIGWLPVTAASCTALPLLLHVLEAEASSARPTKDPTRSDMTAHRLRVLRGAMETYRIQYEGINWISHVINRVVQLARTRHKPNAAMADSGQPQSPGSEMDGWMGMMTYRPGWYIQLAFAIDVAFSKGSLPEAKGFLRNVQDFAATDAGTCAESRTPPMAALKKLTRNQVERNMPSSTMAECGAPDVGDLLEVPSANLPGTDELFGQDEHVDLDHFAVDVGGNGTTAQSPTGRRTTISLDGDTVSEDTGMVVGDSYGNDDMDLVALFSCEGPSYADLDVDLGQLLQ</sequence>
<dbReference type="AlphaFoldDB" id="A0A9P5E453"/>
<dbReference type="GO" id="GO:0003677">
    <property type="term" value="F:DNA binding"/>
    <property type="evidence" value="ECO:0007669"/>
    <property type="project" value="InterPro"/>
</dbReference>
<organism evidence="4 5">
    <name type="scientific">Fusarium agapanthi</name>
    <dbReference type="NCBI Taxonomy" id="1803897"/>
    <lineage>
        <taxon>Eukaryota</taxon>
        <taxon>Fungi</taxon>
        <taxon>Dikarya</taxon>
        <taxon>Ascomycota</taxon>
        <taxon>Pezizomycotina</taxon>
        <taxon>Sordariomycetes</taxon>
        <taxon>Hypocreomycetidae</taxon>
        <taxon>Hypocreales</taxon>
        <taxon>Nectriaceae</taxon>
        <taxon>Fusarium</taxon>
        <taxon>Fusarium fujikuroi species complex</taxon>
    </lineage>
</organism>
<proteinExistence type="predicted"/>
<keyword evidence="5" id="KW-1185">Reference proteome</keyword>